<accession>A0AAV9AAI5</accession>
<evidence type="ECO:0000313" key="4">
    <source>
        <dbReference type="EMBL" id="KAK1261301.1"/>
    </source>
</evidence>
<evidence type="ECO:0000259" key="3">
    <source>
        <dbReference type="PROSITE" id="PS50157"/>
    </source>
</evidence>
<dbReference type="AlphaFoldDB" id="A0AAV9AAI5"/>
<dbReference type="EMBL" id="JAUJYN010000010">
    <property type="protein sequence ID" value="KAK1261301.1"/>
    <property type="molecule type" value="Genomic_DNA"/>
</dbReference>
<feature type="region of interest" description="Disordered" evidence="2">
    <location>
        <begin position="93"/>
        <end position="139"/>
    </location>
</feature>
<dbReference type="PANTHER" id="PTHR47068">
    <property type="entry name" value="OS02G0659100 PROTEIN"/>
    <property type="match status" value="1"/>
</dbReference>
<evidence type="ECO:0000256" key="1">
    <source>
        <dbReference type="PROSITE-ProRule" id="PRU00042"/>
    </source>
</evidence>
<feature type="domain" description="C2H2-type" evidence="3">
    <location>
        <begin position="316"/>
        <end position="338"/>
    </location>
</feature>
<name>A0AAV9AAI5_ACOGR</name>
<feature type="region of interest" description="Disordered" evidence="2">
    <location>
        <begin position="39"/>
        <end position="61"/>
    </location>
</feature>
<dbReference type="InterPro" id="IPR013087">
    <property type="entry name" value="Znf_C2H2_type"/>
</dbReference>
<dbReference type="Pfam" id="PF13912">
    <property type="entry name" value="zf-C2H2_6"/>
    <property type="match status" value="3"/>
</dbReference>
<evidence type="ECO:0000256" key="2">
    <source>
        <dbReference type="SAM" id="MobiDB-lite"/>
    </source>
</evidence>
<reference evidence="4" key="1">
    <citation type="journal article" date="2023" name="Nat. Commun.">
        <title>Diploid and tetraploid genomes of Acorus and the evolution of monocots.</title>
        <authorList>
            <person name="Ma L."/>
            <person name="Liu K.W."/>
            <person name="Li Z."/>
            <person name="Hsiao Y.Y."/>
            <person name="Qi Y."/>
            <person name="Fu T."/>
            <person name="Tang G.D."/>
            <person name="Zhang D."/>
            <person name="Sun W.H."/>
            <person name="Liu D.K."/>
            <person name="Li Y."/>
            <person name="Chen G.Z."/>
            <person name="Liu X.D."/>
            <person name="Liao X.Y."/>
            <person name="Jiang Y.T."/>
            <person name="Yu X."/>
            <person name="Hao Y."/>
            <person name="Huang J."/>
            <person name="Zhao X.W."/>
            <person name="Ke S."/>
            <person name="Chen Y.Y."/>
            <person name="Wu W.L."/>
            <person name="Hsu J.L."/>
            <person name="Lin Y.F."/>
            <person name="Huang M.D."/>
            <person name="Li C.Y."/>
            <person name="Huang L."/>
            <person name="Wang Z.W."/>
            <person name="Zhao X."/>
            <person name="Zhong W.Y."/>
            <person name="Peng D.H."/>
            <person name="Ahmad S."/>
            <person name="Lan S."/>
            <person name="Zhang J.S."/>
            <person name="Tsai W.C."/>
            <person name="Van de Peer Y."/>
            <person name="Liu Z.J."/>
        </authorList>
    </citation>
    <scope>NUCLEOTIDE SEQUENCE</scope>
    <source>
        <strain evidence="4">SCP</strain>
    </source>
</reference>
<feature type="compositionally biased region" description="Basic and acidic residues" evidence="2">
    <location>
        <begin position="422"/>
        <end position="434"/>
    </location>
</feature>
<comment type="caution">
    <text evidence="4">The sequence shown here is derived from an EMBL/GenBank/DDBJ whole genome shotgun (WGS) entry which is preliminary data.</text>
</comment>
<keyword evidence="1" id="KW-0479">Metal-binding</keyword>
<feature type="domain" description="C2H2-type" evidence="3">
    <location>
        <begin position="232"/>
        <end position="259"/>
    </location>
</feature>
<dbReference type="PROSITE" id="PS50157">
    <property type="entry name" value="ZINC_FINGER_C2H2_2"/>
    <property type="match status" value="3"/>
</dbReference>
<sequence>MFMDTNEQGFNHYCKICKKGFGCGRALGGHMRAHGIISDDNNNVQFTDDEDNNNNNNNNKRMYALRANPNRLKNCRSCGKDFSSWKSFLEHGRCGGEDPEEEEEEEGSLVSGYASDEEDRLRWSKGKRSRRTKAVSGVVDGPSEEEDLAYCLLMPPTAAAAAASAAANVGPSTGVVAETEESCASASRDEDNQHHPNRAVIAAPPITIGLIEWPVPRPGPGPSSSGGPRGMFECKACKKVFTSHQALGGHRASHKKVKGCFAARLDESARQEDPGGRGDAREEERMSSMKSAIVLYEAEAGKSAHAHAQGRKAKVHECSICHRVFASGQALGGHKRCHWITSNSIEVGARERPPREVGASNVRLDLNLPAPEEIFGQQAPWIGLRTSMENNTSEFDNNNETLIYNNLNNNVVDDDDNNVNYSRRDNGGEEAESKAKVARLSELKELSLGGGGGGGGGVGGDWLQVGIGSSGNGSCDP</sequence>
<dbReference type="Gene3D" id="3.30.160.60">
    <property type="entry name" value="Classic Zinc Finger"/>
    <property type="match status" value="2"/>
</dbReference>
<evidence type="ECO:0000313" key="5">
    <source>
        <dbReference type="Proteomes" id="UP001179952"/>
    </source>
</evidence>
<organism evidence="4 5">
    <name type="scientific">Acorus gramineus</name>
    <name type="common">Dwarf sweet flag</name>
    <dbReference type="NCBI Taxonomy" id="55184"/>
    <lineage>
        <taxon>Eukaryota</taxon>
        <taxon>Viridiplantae</taxon>
        <taxon>Streptophyta</taxon>
        <taxon>Embryophyta</taxon>
        <taxon>Tracheophyta</taxon>
        <taxon>Spermatophyta</taxon>
        <taxon>Magnoliopsida</taxon>
        <taxon>Liliopsida</taxon>
        <taxon>Acoraceae</taxon>
        <taxon>Acorus</taxon>
    </lineage>
</organism>
<keyword evidence="1" id="KW-0863">Zinc-finger</keyword>
<gene>
    <name evidence="4" type="ORF">QJS04_geneDACA021638</name>
</gene>
<dbReference type="SMART" id="SM00355">
    <property type="entry name" value="ZnF_C2H2"/>
    <property type="match status" value="3"/>
</dbReference>
<feature type="compositionally biased region" description="Basic residues" evidence="2">
    <location>
        <begin position="123"/>
        <end position="133"/>
    </location>
</feature>
<dbReference type="GO" id="GO:0008270">
    <property type="term" value="F:zinc ion binding"/>
    <property type="evidence" value="ECO:0007669"/>
    <property type="project" value="UniProtKB-KW"/>
</dbReference>
<dbReference type="Proteomes" id="UP001179952">
    <property type="component" value="Unassembled WGS sequence"/>
</dbReference>
<dbReference type="InterPro" id="IPR036236">
    <property type="entry name" value="Znf_C2H2_sf"/>
</dbReference>
<dbReference type="PANTHER" id="PTHR47068:SF1">
    <property type="entry name" value="OS02G0659100 PROTEIN"/>
    <property type="match status" value="1"/>
</dbReference>
<proteinExistence type="predicted"/>
<reference evidence="4" key="2">
    <citation type="submission" date="2023-06" db="EMBL/GenBank/DDBJ databases">
        <authorList>
            <person name="Ma L."/>
            <person name="Liu K.-W."/>
            <person name="Li Z."/>
            <person name="Hsiao Y.-Y."/>
            <person name="Qi Y."/>
            <person name="Fu T."/>
            <person name="Tang G."/>
            <person name="Zhang D."/>
            <person name="Sun W.-H."/>
            <person name="Liu D.-K."/>
            <person name="Li Y."/>
            <person name="Chen G.-Z."/>
            <person name="Liu X.-D."/>
            <person name="Liao X.-Y."/>
            <person name="Jiang Y.-T."/>
            <person name="Yu X."/>
            <person name="Hao Y."/>
            <person name="Huang J."/>
            <person name="Zhao X.-W."/>
            <person name="Ke S."/>
            <person name="Chen Y.-Y."/>
            <person name="Wu W.-L."/>
            <person name="Hsu J.-L."/>
            <person name="Lin Y.-F."/>
            <person name="Huang M.-D."/>
            <person name="Li C.-Y."/>
            <person name="Huang L."/>
            <person name="Wang Z.-W."/>
            <person name="Zhao X."/>
            <person name="Zhong W.-Y."/>
            <person name="Peng D.-H."/>
            <person name="Ahmad S."/>
            <person name="Lan S."/>
            <person name="Zhang J.-S."/>
            <person name="Tsai W.-C."/>
            <person name="Van De Peer Y."/>
            <person name="Liu Z.-J."/>
        </authorList>
    </citation>
    <scope>NUCLEOTIDE SEQUENCE</scope>
    <source>
        <strain evidence="4">SCP</strain>
        <tissue evidence="4">Leaves</tissue>
    </source>
</reference>
<dbReference type="PROSITE" id="PS00028">
    <property type="entry name" value="ZINC_FINGER_C2H2_1"/>
    <property type="match status" value="3"/>
</dbReference>
<keyword evidence="1" id="KW-0862">Zinc</keyword>
<keyword evidence="5" id="KW-1185">Reference proteome</keyword>
<feature type="domain" description="C2H2-type" evidence="3">
    <location>
        <begin position="12"/>
        <end position="34"/>
    </location>
</feature>
<feature type="compositionally biased region" description="Acidic residues" evidence="2">
    <location>
        <begin position="97"/>
        <end position="107"/>
    </location>
</feature>
<protein>
    <submittedName>
        <fullName evidence="4">Zinc finger protein ZAT3</fullName>
    </submittedName>
</protein>
<dbReference type="SUPFAM" id="SSF57667">
    <property type="entry name" value="beta-beta-alpha zinc fingers"/>
    <property type="match status" value="2"/>
</dbReference>
<feature type="region of interest" description="Disordered" evidence="2">
    <location>
        <begin position="414"/>
        <end position="434"/>
    </location>
</feature>